<dbReference type="EMBL" id="BAABQU010000007">
    <property type="protein sequence ID" value="GAA5439229.1"/>
    <property type="molecule type" value="Genomic_DNA"/>
</dbReference>
<protein>
    <submittedName>
        <fullName evidence="1">Uncharacterized protein</fullName>
    </submittedName>
</protein>
<accession>A0ABP9UCY3</accession>
<dbReference type="RefSeq" id="WP_345442201.1">
    <property type="nucleotide sequence ID" value="NZ_BAABQU010000007.1"/>
</dbReference>
<gene>
    <name evidence="1" type="ORF">Dcae01_00728</name>
</gene>
<comment type="caution">
    <text evidence="1">The sequence shown here is derived from an EMBL/GenBank/DDBJ whole genome shotgun (WGS) entry which is preliminary data.</text>
</comment>
<evidence type="ECO:0000313" key="2">
    <source>
        <dbReference type="Proteomes" id="UP001423409"/>
    </source>
</evidence>
<dbReference type="Proteomes" id="UP001423409">
    <property type="component" value="Unassembled WGS sequence"/>
</dbReference>
<name>A0ABP9UCY3_9DEIO</name>
<proteinExistence type="predicted"/>
<reference evidence="1 2" key="1">
    <citation type="submission" date="2024-02" db="EMBL/GenBank/DDBJ databases">
        <title>Deinococcus caeni NBRC 101312.</title>
        <authorList>
            <person name="Ichikawa N."/>
            <person name="Katano-Makiyama Y."/>
            <person name="Hidaka K."/>
        </authorList>
    </citation>
    <scope>NUCLEOTIDE SEQUENCE [LARGE SCALE GENOMIC DNA]</scope>
    <source>
        <strain evidence="1 2">NBRC 101312</strain>
    </source>
</reference>
<evidence type="ECO:0000313" key="1">
    <source>
        <dbReference type="EMBL" id="GAA5439229.1"/>
    </source>
</evidence>
<sequence length="90" mass="9379">MSDALSPSLPYPAALLDAACPAVAVSPTLVRDLLLYLRATAHHSVCLGALITADHLSSLADQLEQEVLASVTQAQPMTNAELLEEAGLRG</sequence>
<keyword evidence="2" id="KW-1185">Reference proteome</keyword>
<organism evidence="1 2">
    <name type="scientific">Deinococcus caeni</name>
    <dbReference type="NCBI Taxonomy" id="569127"/>
    <lineage>
        <taxon>Bacteria</taxon>
        <taxon>Thermotogati</taxon>
        <taxon>Deinococcota</taxon>
        <taxon>Deinococci</taxon>
        <taxon>Deinococcales</taxon>
        <taxon>Deinococcaceae</taxon>
        <taxon>Deinococcus</taxon>
    </lineage>
</organism>